<keyword evidence="3" id="KW-1185">Reference proteome</keyword>
<comment type="caution">
    <text evidence="2">The sequence shown here is derived from an EMBL/GenBank/DDBJ whole genome shotgun (WGS) entry which is preliminary data.</text>
</comment>
<evidence type="ECO:0000256" key="1">
    <source>
        <dbReference type="SAM" id="SignalP"/>
    </source>
</evidence>
<accession>A0ABS6VR85</accession>
<dbReference type="Proteomes" id="UP001166291">
    <property type="component" value="Unassembled WGS sequence"/>
</dbReference>
<dbReference type="EMBL" id="JAHWDQ010000001">
    <property type="protein sequence ID" value="MBW2940824.1"/>
    <property type="molecule type" value="Genomic_DNA"/>
</dbReference>
<evidence type="ECO:0000313" key="3">
    <source>
        <dbReference type="Proteomes" id="UP001166291"/>
    </source>
</evidence>
<protein>
    <submittedName>
        <fullName evidence="2">Uncharacterized protein</fullName>
    </submittedName>
</protein>
<dbReference type="PANTHER" id="PTHR36920:SF1">
    <property type="entry name" value="OUTER MEMBRANE PROTEIN W"/>
    <property type="match status" value="1"/>
</dbReference>
<sequence>MKMLKAAACVVTGASLSFSALAYEAGDWIVRAGVTQVAPDASSSAVSVNGDNGAALDANSAVDVDDNEQLGLNIQYMMSKQWGVELLAASPFKHKPNAATN</sequence>
<reference evidence="2" key="1">
    <citation type="submission" date="2021-07" db="EMBL/GenBank/DDBJ databases">
        <title>Zhongshania sp. CAU 1632 isolated from seawater.</title>
        <authorList>
            <person name="Kim W."/>
        </authorList>
    </citation>
    <scope>NUCLEOTIDE SEQUENCE</scope>
    <source>
        <strain evidence="2">CAU 1632</strain>
    </source>
</reference>
<organism evidence="2 3">
    <name type="scientific">Zhongshania aquimaris</name>
    <dbReference type="NCBI Taxonomy" id="2857107"/>
    <lineage>
        <taxon>Bacteria</taxon>
        <taxon>Pseudomonadati</taxon>
        <taxon>Pseudomonadota</taxon>
        <taxon>Gammaproteobacteria</taxon>
        <taxon>Cellvibrionales</taxon>
        <taxon>Spongiibacteraceae</taxon>
        <taxon>Zhongshania</taxon>
    </lineage>
</organism>
<name>A0ABS6VR85_9GAMM</name>
<dbReference type="Pfam" id="PF03922">
    <property type="entry name" value="OmpW"/>
    <property type="match status" value="1"/>
</dbReference>
<evidence type="ECO:0000313" key="2">
    <source>
        <dbReference type="EMBL" id="MBW2940824.1"/>
    </source>
</evidence>
<feature type="signal peptide" evidence="1">
    <location>
        <begin position="1"/>
        <end position="22"/>
    </location>
</feature>
<dbReference type="InterPro" id="IPR005618">
    <property type="entry name" value="OMPW"/>
</dbReference>
<keyword evidence="1" id="KW-0732">Signal</keyword>
<dbReference type="PANTHER" id="PTHR36920">
    <property type="match status" value="1"/>
</dbReference>
<gene>
    <name evidence="2" type="ORF">KXJ70_08565</name>
</gene>
<proteinExistence type="predicted"/>
<feature type="chain" id="PRO_5047409185" evidence="1">
    <location>
        <begin position="23"/>
        <end position="101"/>
    </location>
</feature>
<dbReference type="RefSeq" id="WP_219042991.1">
    <property type="nucleotide sequence ID" value="NZ_JAHWDQ010000001.1"/>
</dbReference>